<organism evidence="2 3">
    <name type="scientific">Paraburkholderia steynii</name>
    <dbReference type="NCBI Taxonomy" id="1245441"/>
    <lineage>
        <taxon>Bacteria</taxon>
        <taxon>Pseudomonadati</taxon>
        <taxon>Pseudomonadota</taxon>
        <taxon>Betaproteobacteria</taxon>
        <taxon>Burkholderiales</taxon>
        <taxon>Burkholderiaceae</taxon>
        <taxon>Paraburkholderia</taxon>
    </lineage>
</organism>
<accession>A0A4R0XDZ8</accession>
<comment type="caution">
    <text evidence="2">The sequence shown here is derived from an EMBL/GenBank/DDBJ whole genome shotgun (WGS) entry which is preliminary data.</text>
</comment>
<keyword evidence="3" id="KW-1185">Reference proteome</keyword>
<dbReference type="AlphaFoldDB" id="A0A4R0XDZ8"/>
<protein>
    <submittedName>
        <fullName evidence="2">Phasin</fullName>
    </submittedName>
</protein>
<reference evidence="2 3" key="1">
    <citation type="submission" date="2017-02" db="EMBL/GenBank/DDBJ databases">
        <title>Paraburkholderia sophoroidis sp. nov. and Paraburkholderia steynii sp. nov. rhizobial symbionts of the fynbos legume Hypocalyptus sophoroides.</title>
        <authorList>
            <person name="Steenkamp E.T."/>
            <person name="Beukes C.W."/>
            <person name="Van Zyl E."/>
            <person name="Avontuur J."/>
            <person name="Chan W.Y."/>
            <person name="Hassen A."/>
            <person name="Palmer M."/>
            <person name="Mthombeni L."/>
            <person name="Phalane F."/>
            <person name="Sereme K."/>
            <person name="Venter S.N."/>
        </authorList>
    </citation>
    <scope>NUCLEOTIDE SEQUENCE [LARGE SCALE GENOMIC DNA]</scope>
    <source>
        <strain evidence="2 3">HC1.1ba</strain>
    </source>
</reference>
<dbReference type="Pfam" id="PF09361">
    <property type="entry name" value="Phasin_2"/>
    <property type="match status" value="1"/>
</dbReference>
<evidence type="ECO:0000313" key="3">
    <source>
        <dbReference type="Proteomes" id="UP000294200"/>
    </source>
</evidence>
<gene>
    <name evidence="2" type="ORF">BZM27_10475</name>
</gene>
<dbReference type="InterPro" id="IPR010127">
    <property type="entry name" value="Phasin_subfam-1"/>
</dbReference>
<sequence>MFGNSHDHVRTQAISATKASVDTVFGLASKALNGFGMLVELNAQTVKASLADAQEIALQRSVGTGPQAAFATQTAQLQSGVQKAQTYWKHVTEIVSGTQGEFEEAAKLVLKQSSVEPKAWFDNMSKTALPGSDAIASFWKSSFSAASQAANATYAAATKATKKAVETAVGQA</sequence>
<evidence type="ECO:0000313" key="2">
    <source>
        <dbReference type="EMBL" id="TCG08683.1"/>
    </source>
</evidence>
<proteinExistence type="predicted"/>
<dbReference type="EMBL" id="MWML01000028">
    <property type="protein sequence ID" value="TCG08683.1"/>
    <property type="molecule type" value="Genomic_DNA"/>
</dbReference>
<feature type="domain" description="Phasin" evidence="1">
    <location>
        <begin position="12"/>
        <end position="107"/>
    </location>
</feature>
<dbReference type="Proteomes" id="UP000294200">
    <property type="component" value="Unassembled WGS sequence"/>
</dbReference>
<dbReference type="InterPro" id="IPR018968">
    <property type="entry name" value="Phasin"/>
</dbReference>
<evidence type="ECO:0000259" key="1">
    <source>
        <dbReference type="Pfam" id="PF09361"/>
    </source>
</evidence>
<dbReference type="NCBIfam" id="TIGR01841">
    <property type="entry name" value="phasin"/>
    <property type="match status" value="1"/>
</dbReference>
<name>A0A4R0XDZ8_9BURK</name>